<protein>
    <recommendedName>
        <fullName evidence="8">C2H2-type domain-containing protein</fullName>
    </recommendedName>
</protein>
<dbReference type="EMBL" id="MU853761">
    <property type="protein sequence ID" value="KAK3944140.1"/>
    <property type="molecule type" value="Genomic_DNA"/>
</dbReference>
<keyword evidence="7" id="KW-1133">Transmembrane helix</keyword>
<dbReference type="GO" id="GO:0000978">
    <property type="term" value="F:RNA polymerase II cis-regulatory region sequence-specific DNA binding"/>
    <property type="evidence" value="ECO:0007669"/>
    <property type="project" value="TreeGrafter"/>
</dbReference>
<dbReference type="InterPro" id="IPR036236">
    <property type="entry name" value="Znf_C2H2_sf"/>
</dbReference>
<dbReference type="Pfam" id="PF00096">
    <property type="entry name" value="zf-C2H2"/>
    <property type="match status" value="3"/>
</dbReference>
<evidence type="ECO:0000259" key="8">
    <source>
        <dbReference type="PROSITE" id="PS50157"/>
    </source>
</evidence>
<dbReference type="PROSITE" id="PS50157">
    <property type="entry name" value="ZINC_FINGER_C2H2_2"/>
    <property type="match status" value="4"/>
</dbReference>
<feature type="transmembrane region" description="Helical" evidence="7">
    <location>
        <begin position="65"/>
        <end position="84"/>
    </location>
</feature>
<dbReference type="FunFam" id="3.30.160.60:FF:002157">
    <property type="entry name" value="Transcription factor"/>
    <property type="match status" value="1"/>
</dbReference>
<feature type="domain" description="C2H2-type" evidence="8">
    <location>
        <begin position="455"/>
        <end position="482"/>
    </location>
</feature>
<dbReference type="GO" id="GO:0000981">
    <property type="term" value="F:DNA-binding transcription factor activity, RNA polymerase II-specific"/>
    <property type="evidence" value="ECO:0007669"/>
    <property type="project" value="TreeGrafter"/>
</dbReference>
<reference evidence="10" key="1">
    <citation type="journal article" date="2023" name="Mol. Phylogenet. Evol.">
        <title>Genome-scale phylogeny and comparative genomics of the fungal order Sordariales.</title>
        <authorList>
            <person name="Hensen N."/>
            <person name="Bonometti L."/>
            <person name="Westerberg I."/>
            <person name="Brannstrom I.O."/>
            <person name="Guillou S."/>
            <person name="Cros-Aarteil S."/>
            <person name="Calhoun S."/>
            <person name="Haridas S."/>
            <person name="Kuo A."/>
            <person name="Mondo S."/>
            <person name="Pangilinan J."/>
            <person name="Riley R."/>
            <person name="LaButti K."/>
            <person name="Andreopoulos B."/>
            <person name="Lipzen A."/>
            <person name="Chen C."/>
            <person name="Yan M."/>
            <person name="Daum C."/>
            <person name="Ng V."/>
            <person name="Clum A."/>
            <person name="Steindorff A."/>
            <person name="Ohm R.A."/>
            <person name="Martin F."/>
            <person name="Silar P."/>
            <person name="Natvig D.O."/>
            <person name="Lalanne C."/>
            <person name="Gautier V."/>
            <person name="Ament-Velasquez S.L."/>
            <person name="Kruys A."/>
            <person name="Hutchinson M.I."/>
            <person name="Powell A.J."/>
            <person name="Barry K."/>
            <person name="Miller A.N."/>
            <person name="Grigoriev I.V."/>
            <person name="Debuchy R."/>
            <person name="Gladieux P."/>
            <person name="Hiltunen Thoren M."/>
            <person name="Johannesson H."/>
        </authorList>
    </citation>
    <scope>NUCLEOTIDE SEQUENCE [LARGE SCALE GENOMIC DNA]</scope>
    <source>
        <strain evidence="10">CBS 340.73</strain>
    </source>
</reference>
<dbReference type="PANTHER" id="PTHR23235:SF120">
    <property type="entry name" value="KRUPPEL-LIKE FACTOR 15"/>
    <property type="match status" value="1"/>
</dbReference>
<evidence type="ECO:0000256" key="2">
    <source>
        <dbReference type="ARBA" id="ARBA00022737"/>
    </source>
</evidence>
<feature type="region of interest" description="Disordered" evidence="6">
    <location>
        <begin position="363"/>
        <end position="389"/>
    </location>
</feature>
<evidence type="ECO:0000256" key="5">
    <source>
        <dbReference type="PROSITE-ProRule" id="PRU00042"/>
    </source>
</evidence>
<keyword evidence="2" id="KW-0677">Repeat</keyword>
<feature type="region of interest" description="Disordered" evidence="6">
    <location>
        <begin position="277"/>
        <end position="297"/>
    </location>
</feature>
<name>A0AAN6NE63_9PEZI</name>
<dbReference type="FunFam" id="3.30.160.60:FF:002343">
    <property type="entry name" value="Zinc finger protein 33A"/>
    <property type="match status" value="1"/>
</dbReference>
<keyword evidence="10" id="KW-1185">Reference proteome</keyword>
<feature type="domain" description="C2H2-type" evidence="8">
    <location>
        <begin position="422"/>
        <end position="454"/>
    </location>
</feature>
<dbReference type="Proteomes" id="UP001303473">
    <property type="component" value="Unassembled WGS sequence"/>
</dbReference>
<evidence type="ECO:0000313" key="9">
    <source>
        <dbReference type="EMBL" id="KAK3944140.1"/>
    </source>
</evidence>
<dbReference type="GO" id="GO:0008270">
    <property type="term" value="F:zinc ion binding"/>
    <property type="evidence" value="ECO:0007669"/>
    <property type="project" value="UniProtKB-KW"/>
</dbReference>
<dbReference type="PANTHER" id="PTHR23235">
    <property type="entry name" value="KRUEPPEL-LIKE TRANSCRIPTION FACTOR"/>
    <property type="match status" value="1"/>
</dbReference>
<gene>
    <name evidence="9" type="ORF">QBC46DRAFT_404734</name>
</gene>
<keyword evidence="4" id="KW-0862">Zinc</keyword>
<organism evidence="9 10">
    <name type="scientific">Diplogelasinospora grovesii</name>
    <dbReference type="NCBI Taxonomy" id="303347"/>
    <lineage>
        <taxon>Eukaryota</taxon>
        <taxon>Fungi</taxon>
        <taxon>Dikarya</taxon>
        <taxon>Ascomycota</taxon>
        <taxon>Pezizomycotina</taxon>
        <taxon>Sordariomycetes</taxon>
        <taxon>Sordariomycetidae</taxon>
        <taxon>Sordariales</taxon>
        <taxon>Diplogelasinosporaceae</taxon>
        <taxon>Diplogelasinospora</taxon>
    </lineage>
</organism>
<feature type="compositionally biased region" description="Low complexity" evidence="6">
    <location>
        <begin position="567"/>
        <end position="584"/>
    </location>
</feature>
<comment type="caution">
    <text evidence="9">The sequence shown here is derived from an EMBL/GenBank/DDBJ whole genome shotgun (WGS) entry which is preliminary data.</text>
</comment>
<sequence length="672" mass="74874">MSPSTTRLHNTPACPMSSSLALVGVLIGERSVKPRSELPLVSFILTVNLHDDSNHLIDLTTTSTLLSLFLPGGLLLYTLLLFSLSLSRRVQKLYTAATGSSSLSRRIYIHVSVHIYLTNREGYQAAAPRSHYRSITDNSRTTSKTSTDKLALTAHPPAPAAWARWPQHHPNGEYVMIDEGMMPYDSRPPTTAPLQQRPAMAPQYFTSPPFSAAPMASMAAPQYQPQMPYGGVTGYDTYSPSPTAMVTPFKQEQYPERPQLRIIAPEPDVSRAFQYRKDSRSSFGGSRSPSVKSDAQLSTTMSIASNPSSVTRTVTSNASVNGGSQIEFNTCVDTLMKTIQSKTEVETMVKGSDPEVVEAKEFQQQLRNSAPPPPQAELQKQPREGKPYRKRYTCDIPGCSKSFFQKTHLEIHRRAHTGDKPYTCKLPGCGQRFSQLGNLKLLKTHERRHTGEKPYHCDQCGKRFAQRGNVRAHLKTHGQIKPFVCKLDGCHKTFTQLGNLKSHQNKFHIDTLKALTARFAALRDYDNVSKEDRELFEYFATLYKNSNKGIKGRGKDRKVGTVARTASPTSPTNTTISSPHHPFHQQHPLPQFLHMPQPLHHPTPFQGLSHPAAYSMGRPNMMVNVTGRDSNGKYEMFEMDEDSVTSSGPASTTGTMYEEDQGRELAFGDRIY</sequence>
<dbReference type="SUPFAM" id="SSF57667">
    <property type="entry name" value="beta-beta-alpha zinc fingers"/>
    <property type="match status" value="2"/>
</dbReference>
<dbReference type="SMART" id="SM00355">
    <property type="entry name" value="ZnF_C2H2"/>
    <property type="match status" value="4"/>
</dbReference>
<feature type="region of interest" description="Disordered" evidence="6">
    <location>
        <begin position="550"/>
        <end position="584"/>
    </location>
</feature>
<dbReference type="PROSITE" id="PS00028">
    <property type="entry name" value="ZINC_FINGER_C2H2_1"/>
    <property type="match status" value="3"/>
</dbReference>
<evidence type="ECO:0000256" key="6">
    <source>
        <dbReference type="SAM" id="MobiDB-lite"/>
    </source>
</evidence>
<feature type="region of interest" description="Disordered" evidence="6">
    <location>
        <begin position="128"/>
        <end position="148"/>
    </location>
</feature>
<dbReference type="FunFam" id="3.30.160.60:FF:000100">
    <property type="entry name" value="Zinc finger 45-like"/>
    <property type="match status" value="1"/>
</dbReference>
<feature type="compositionally biased region" description="Low complexity" evidence="6">
    <location>
        <begin position="281"/>
        <end position="293"/>
    </location>
</feature>
<dbReference type="InterPro" id="IPR013087">
    <property type="entry name" value="Znf_C2H2_type"/>
</dbReference>
<feature type="compositionally biased region" description="Polar residues" evidence="6">
    <location>
        <begin position="133"/>
        <end position="145"/>
    </location>
</feature>
<evidence type="ECO:0000256" key="4">
    <source>
        <dbReference type="ARBA" id="ARBA00022833"/>
    </source>
</evidence>
<feature type="domain" description="C2H2-type" evidence="8">
    <location>
        <begin position="483"/>
        <end position="508"/>
    </location>
</feature>
<keyword evidence="7" id="KW-0472">Membrane</keyword>
<keyword evidence="7" id="KW-0812">Transmembrane</keyword>
<proteinExistence type="predicted"/>
<evidence type="ECO:0000256" key="1">
    <source>
        <dbReference type="ARBA" id="ARBA00022723"/>
    </source>
</evidence>
<accession>A0AAN6NE63</accession>
<evidence type="ECO:0000256" key="3">
    <source>
        <dbReference type="ARBA" id="ARBA00022771"/>
    </source>
</evidence>
<keyword evidence="1" id="KW-0479">Metal-binding</keyword>
<feature type="domain" description="C2H2-type" evidence="8">
    <location>
        <begin position="392"/>
        <end position="421"/>
    </location>
</feature>
<keyword evidence="3 5" id="KW-0863">Zinc-finger</keyword>
<dbReference type="Gene3D" id="3.30.160.60">
    <property type="entry name" value="Classic Zinc Finger"/>
    <property type="match status" value="4"/>
</dbReference>
<dbReference type="AlphaFoldDB" id="A0AAN6NE63"/>
<evidence type="ECO:0000313" key="10">
    <source>
        <dbReference type="Proteomes" id="UP001303473"/>
    </source>
</evidence>
<evidence type="ECO:0000256" key="7">
    <source>
        <dbReference type="SAM" id="Phobius"/>
    </source>
</evidence>